<keyword evidence="1" id="KW-1133">Transmembrane helix</keyword>
<evidence type="ECO:0000313" key="3">
    <source>
        <dbReference type="Proteomes" id="UP000579153"/>
    </source>
</evidence>
<gene>
    <name evidence="2" type="ORF">HD596_002139</name>
</gene>
<keyword evidence="1" id="KW-0472">Membrane</keyword>
<dbReference type="RefSeq" id="WP_185069077.1">
    <property type="nucleotide sequence ID" value="NZ_JACHMB010000001.1"/>
</dbReference>
<evidence type="ECO:0000256" key="1">
    <source>
        <dbReference type="SAM" id="Phobius"/>
    </source>
</evidence>
<organism evidence="2 3">
    <name type="scientific">Nonomuraea jabiensis</name>
    <dbReference type="NCBI Taxonomy" id="882448"/>
    <lineage>
        <taxon>Bacteria</taxon>
        <taxon>Bacillati</taxon>
        <taxon>Actinomycetota</taxon>
        <taxon>Actinomycetes</taxon>
        <taxon>Streptosporangiales</taxon>
        <taxon>Streptosporangiaceae</taxon>
        <taxon>Nonomuraea</taxon>
    </lineage>
</organism>
<reference evidence="2 3" key="1">
    <citation type="submission" date="2020-08" db="EMBL/GenBank/DDBJ databases">
        <title>Sequencing the genomes of 1000 actinobacteria strains.</title>
        <authorList>
            <person name="Klenk H.-P."/>
        </authorList>
    </citation>
    <scope>NUCLEOTIDE SEQUENCE [LARGE SCALE GENOMIC DNA]</scope>
    <source>
        <strain evidence="2 3">DSM 45507</strain>
    </source>
</reference>
<name>A0A7W9G1A9_9ACTN</name>
<evidence type="ECO:0000313" key="2">
    <source>
        <dbReference type="EMBL" id="MBB5775383.1"/>
    </source>
</evidence>
<dbReference type="AlphaFoldDB" id="A0A7W9G1A9"/>
<accession>A0A7W9G1A9</accession>
<proteinExistence type="predicted"/>
<sequence>MRFSAGALFHLQTTGQLVLVVAVFLLLMIKQGIQLRGDLRRMHERLLRPRIPTDLIQEPFVLYLRPHPGDPLSLSPWTGPLDLDLKVVFSDEERLLRVGHMPHTAPPTELARLPLPEDGWREQLTGVLPYADLVILATAGTTLATLWQFTEAVRLLPPGRLLLLVPSEEGTEEGYARFRTAAEQALAERRAALSEDERASFTNVILPQELPAVPDPDREPALRAAIHFDGDWRAAVLPFDELGMSFAEIPRRAQLHRIKEELTVILPSPRRRSAPA</sequence>
<comment type="caution">
    <text evidence="2">The sequence shown here is derived from an EMBL/GenBank/DDBJ whole genome shotgun (WGS) entry which is preliminary data.</text>
</comment>
<protein>
    <submittedName>
        <fullName evidence="2">Uncharacterized protein</fullName>
    </submittedName>
</protein>
<dbReference type="EMBL" id="JACHMB010000001">
    <property type="protein sequence ID" value="MBB5775383.1"/>
    <property type="molecule type" value="Genomic_DNA"/>
</dbReference>
<dbReference type="Proteomes" id="UP000579153">
    <property type="component" value="Unassembled WGS sequence"/>
</dbReference>
<keyword evidence="3" id="KW-1185">Reference proteome</keyword>
<feature type="transmembrane region" description="Helical" evidence="1">
    <location>
        <begin position="6"/>
        <end position="29"/>
    </location>
</feature>
<keyword evidence="1" id="KW-0812">Transmembrane</keyword>